<dbReference type="EMBL" id="PVYX01000001">
    <property type="protein sequence ID" value="PRX57458.1"/>
    <property type="molecule type" value="Genomic_DNA"/>
</dbReference>
<dbReference type="PANTHER" id="PTHR47429">
    <property type="entry name" value="PROTEIN TWIN LOV 1"/>
    <property type="match status" value="1"/>
</dbReference>
<keyword evidence="3" id="KW-0157">Chromophore</keyword>
<evidence type="ECO:0000256" key="1">
    <source>
        <dbReference type="ARBA" id="ARBA00022630"/>
    </source>
</evidence>
<dbReference type="Gene3D" id="3.30.450.20">
    <property type="entry name" value="PAS domain"/>
    <property type="match status" value="1"/>
</dbReference>
<reference evidence="5 6" key="1">
    <citation type="submission" date="2018-03" db="EMBL/GenBank/DDBJ databases">
        <title>Genomic Encyclopedia of Archaeal and Bacterial Type Strains, Phase II (KMG-II): from individual species to whole genera.</title>
        <authorList>
            <person name="Goeker M."/>
        </authorList>
    </citation>
    <scope>NUCLEOTIDE SEQUENCE [LARGE SCALE GENOMIC DNA]</scope>
    <source>
        <strain evidence="5 6">DSM 25027</strain>
    </source>
</reference>
<dbReference type="OrthoDB" id="5760647at2"/>
<dbReference type="Proteomes" id="UP000237640">
    <property type="component" value="Unassembled WGS sequence"/>
</dbReference>
<dbReference type="SUPFAM" id="SSF55785">
    <property type="entry name" value="PYP-like sensor domain (PAS domain)"/>
    <property type="match status" value="1"/>
</dbReference>
<dbReference type="CDD" id="cd00130">
    <property type="entry name" value="PAS"/>
    <property type="match status" value="1"/>
</dbReference>
<dbReference type="InterPro" id="IPR000014">
    <property type="entry name" value="PAS"/>
</dbReference>
<sequence>MENKGKSYLSPIQSLDFYLENFHALCKKLRLENDLSELKGILKRDLEPSVVNILQTTPYQALVVTDVRKTIIWANHGFNQMTGYSKSFAVGKRPTFLQGRKTSEETKTEIRELLKQQKRFTKALINYRKNGEEYVCHIDVLPLFNDKKMVTHFLAMEKEIAAA</sequence>
<proteinExistence type="predicted"/>
<comment type="caution">
    <text evidence="5">The sequence shown here is derived from an EMBL/GenBank/DDBJ whole genome shotgun (WGS) entry which is preliminary data.</text>
</comment>
<keyword evidence="6" id="KW-1185">Reference proteome</keyword>
<name>A0A2T0MIP2_9FLAO</name>
<dbReference type="AlphaFoldDB" id="A0A2T0MIP2"/>
<keyword evidence="2" id="KW-0288">FMN</keyword>
<feature type="domain" description="PAS" evidence="4">
    <location>
        <begin position="62"/>
        <end position="157"/>
    </location>
</feature>
<gene>
    <name evidence="5" type="ORF">CLV81_1463</name>
</gene>
<accession>A0A2T0MIP2</accession>
<dbReference type="RefSeq" id="WP_106144352.1">
    <property type="nucleotide sequence ID" value="NZ_PVYX01000001.1"/>
</dbReference>
<evidence type="ECO:0000259" key="4">
    <source>
        <dbReference type="Pfam" id="PF13426"/>
    </source>
</evidence>
<evidence type="ECO:0000256" key="2">
    <source>
        <dbReference type="ARBA" id="ARBA00022643"/>
    </source>
</evidence>
<dbReference type="PANTHER" id="PTHR47429:SF2">
    <property type="entry name" value="PROTEIN TWIN LOV 1"/>
    <property type="match status" value="1"/>
</dbReference>
<protein>
    <submittedName>
        <fullName evidence="5">PAS domain S-box-containing protein</fullName>
    </submittedName>
</protein>
<dbReference type="Pfam" id="PF13426">
    <property type="entry name" value="PAS_9"/>
    <property type="match status" value="1"/>
</dbReference>
<evidence type="ECO:0000256" key="3">
    <source>
        <dbReference type="ARBA" id="ARBA00022991"/>
    </source>
</evidence>
<organism evidence="5 6">
    <name type="scientific">Flagellimonas meridianipacifica</name>
    <dbReference type="NCBI Taxonomy" id="1080225"/>
    <lineage>
        <taxon>Bacteria</taxon>
        <taxon>Pseudomonadati</taxon>
        <taxon>Bacteroidota</taxon>
        <taxon>Flavobacteriia</taxon>
        <taxon>Flavobacteriales</taxon>
        <taxon>Flavobacteriaceae</taxon>
        <taxon>Flagellimonas</taxon>
    </lineage>
</organism>
<evidence type="ECO:0000313" key="5">
    <source>
        <dbReference type="EMBL" id="PRX57458.1"/>
    </source>
</evidence>
<keyword evidence="1" id="KW-0285">Flavoprotein</keyword>
<dbReference type="InterPro" id="IPR035965">
    <property type="entry name" value="PAS-like_dom_sf"/>
</dbReference>
<evidence type="ECO:0000313" key="6">
    <source>
        <dbReference type="Proteomes" id="UP000237640"/>
    </source>
</evidence>
<dbReference type="NCBIfam" id="TIGR00229">
    <property type="entry name" value="sensory_box"/>
    <property type="match status" value="1"/>
</dbReference>